<accession>A0A9P5VBH4</accession>
<evidence type="ECO:0000313" key="3">
    <source>
        <dbReference type="Proteomes" id="UP000748756"/>
    </source>
</evidence>
<comment type="caution">
    <text evidence="2">The sequence shown here is derived from an EMBL/GenBank/DDBJ whole genome shotgun (WGS) entry which is preliminary data.</text>
</comment>
<feature type="non-terminal residue" evidence="2">
    <location>
        <position position="1"/>
    </location>
</feature>
<dbReference type="AlphaFoldDB" id="A0A9P5VBH4"/>
<proteinExistence type="predicted"/>
<sequence>RRPQQSQQPQGWETLDPGLSETNNQAQIAQMKARHEETLERLRLEQEAEIQIALTKAYYEERLQQL</sequence>
<protein>
    <submittedName>
        <fullName evidence="2">Uncharacterized protein</fullName>
    </submittedName>
</protein>
<reference evidence="2" key="1">
    <citation type="journal article" date="2020" name="Fungal Divers.">
        <title>Resolving the Mortierellaceae phylogeny through synthesis of multi-gene phylogenetics and phylogenomics.</title>
        <authorList>
            <person name="Vandepol N."/>
            <person name="Liber J."/>
            <person name="Desiro A."/>
            <person name="Na H."/>
            <person name="Kennedy M."/>
            <person name="Barry K."/>
            <person name="Grigoriev I.V."/>
            <person name="Miller A.N."/>
            <person name="O'Donnell K."/>
            <person name="Stajich J.E."/>
            <person name="Bonito G."/>
        </authorList>
    </citation>
    <scope>NUCLEOTIDE SEQUENCE</scope>
    <source>
        <strain evidence="2">NRRL 6426</strain>
    </source>
</reference>
<name>A0A9P5VBH4_9FUNG</name>
<dbReference type="EMBL" id="JAAAUQ010000358">
    <property type="protein sequence ID" value="KAF9151032.1"/>
    <property type="molecule type" value="Genomic_DNA"/>
</dbReference>
<feature type="compositionally biased region" description="Polar residues" evidence="1">
    <location>
        <begin position="1"/>
        <end position="11"/>
    </location>
</feature>
<keyword evidence="3" id="KW-1185">Reference proteome</keyword>
<feature type="region of interest" description="Disordered" evidence="1">
    <location>
        <begin position="1"/>
        <end position="29"/>
    </location>
</feature>
<organism evidence="2 3">
    <name type="scientific">Linnemannia schmuckeri</name>
    <dbReference type="NCBI Taxonomy" id="64567"/>
    <lineage>
        <taxon>Eukaryota</taxon>
        <taxon>Fungi</taxon>
        <taxon>Fungi incertae sedis</taxon>
        <taxon>Mucoromycota</taxon>
        <taxon>Mortierellomycotina</taxon>
        <taxon>Mortierellomycetes</taxon>
        <taxon>Mortierellales</taxon>
        <taxon>Mortierellaceae</taxon>
        <taxon>Linnemannia</taxon>
    </lineage>
</organism>
<evidence type="ECO:0000313" key="2">
    <source>
        <dbReference type="EMBL" id="KAF9151032.1"/>
    </source>
</evidence>
<evidence type="ECO:0000256" key="1">
    <source>
        <dbReference type="SAM" id="MobiDB-lite"/>
    </source>
</evidence>
<dbReference type="Proteomes" id="UP000748756">
    <property type="component" value="Unassembled WGS sequence"/>
</dbReference>
<gene>
    <name evidence="2" type="ORF">BG015_007138</name>
</gene>